<proteinExistence type="predicted"/>
<keyword evidence="2" id="KW-1133">Transmembrane helix</keyword>
<dbReference type="RefSeq" id="WP_009281302.1">
    <property type="nucleotide sequence ID" value="NZ_CAIT01000005.1"/>
</dbReference>
<dbReference type="PANTHER" id="PTHR36840:SF1">
    <property type="entry name" value="BLL5714 PROTEIN"/>
    <property type="match status" value="1"/>
</dbReference>
<keyword evidence="2" id="KW-0472">Membrane</keyword>
<dbReference type="Pfam" id="PF06772">
    <property type="entry name" value="LtrA"/>
    <property type="match status" value="1"/>
</dbReference>
<evidence type="ECO:0000313" key="4">
    <source>
        <dbReference type="Proteomes" id="UP000009309"/>
    </source>
</evidence>
<feature type="transmembrane region" description="Helical" evidence="2">
    <location>
        <begin position="172"/>
        <end position="189"/>
    </location>
</feature>
<accession>I2GFP3</accession>
<sequence length="408" mass="44621">MNPPSPDNVPRLRTTDPPGPRTPARIELLTDLAFVVILGHLVRRLLAEPSLDALGHLLLLLVPVWWLWHGLTFYANRFSVDNDPIEFLFTAVELLGLLIMAAAIETALLRHQATVIFVCTYFGLRVLLYLKYIRARQYVPVARPFIFHVQIGICLGLACWVGAGLVPAPGSYYLWGLALAVETLTPLVAGGLRLQRRFPPDARHLPGRVATFTTLMLAQVASGIVMELYQRGFRLDSVCQTLLAGIILLGLWASYFDYVYYSPAQALSEHQRTGPFWSWLYLHLPLTLLLLISGVGLALTIYPKPGLALTSWLLGIGVGGCYIITGLLALVNLWANGQSKPNTKLKISIRLTIGSTLVLAAPWVSPVLLLVLCAATSLAVILTDQLGSFVPVDDPPTIASRFASSPSS</sequence>
<dbReference type="EMBL" id="CAIT01000005">
    <property type="protein sequence ID" value="CCH52718.1"/>
    <property type="molecule type" value="Genomic_DNA"/>
</dbReference>
<comment type="caution">
    <text evidence="3">The sequence shown here is derived from an EMBL/GenBank/DDBJ whole genome shotgun (WGS) entry which is preliminary data.</text>
</comment>
<feature type="transmembrane region" description="Helical" evidence="2">
    <location>
        <begin position="115"/>
        <end position="133"/>
    </location>
</feature>
<feature type="transmembrane region" description="Helical" evidence="2">
    <location>
        <begin position="356"/>
        <end position="382"/>
    </location>
</feature>
<name>I2GFP3_9BACT</name>
<dbReference type="OrthoDB" id="9798526at2"/>
<evidence type="ECO:0008006" key="5">
    <source>
        <dbReference type="Google" id="ProtNLM"/>
    </source>
</evidence>
<gene>
    <name evidence="3" type="ORF">BN8_01737</name>
</gene>
<feature type="transmembrane region" description="Helical" evidence="2">
    <location>
        <begin position="314"/>
        <end position="335"/>
    </location>
</feature>
<dbReference type="PANTHER" id="PTHR36840">
    <property type="entry name" value="BLL5714 PROTEIN"/>
    <property type="match status" value="1"/>
</dbReference>
<evidence type="ECO:0000256" key="2">
    <source>
        <dbReference type="SAM" id="Phobius"/>
    </source>
</evidence>
<reference evidence="3 4" key="1">
    <citation type="journal article" date="2012" name="J. Bacteriol.">
        <title>Genome Sequence of the Filamentous Bacterium Fibrisoma limi BUZ 3T.</title>
        <authorList>
            <person name="Filippini M."/>
            <person name="Qi W."/>
            <person name="Jaenicke S."/>
            <person name="Goesmann A."/>
            <person name="Smits T.H."/>
            <person name="Bagheri H.C."/>
        </authorList>
    </citation>
    <scope>NUCLEOTIDE SEQUENCE [LARGE SCALE GENOMIC DNA]</scope>
    <source>
        <strain evidence="4">BUZ 3T</strain>
    </source>
</reference>
<dbReference type="AlphaFoldDB" id="I2GFP3"/>
<dbReference type="STRING" id="1185876.BN8_01737"/>
<keyword evidence="2" id="KW-0812">Transmembrane</keyword>
<feature type="transmembrane region" description="Helical" evidence="2">
    <location>
        <begin position="241"/>
        <end position="260"/>
    </location>
</feature>
<feature type="transmembrane region" description="Helical" evidence="2">
    <location>
        <begin position="280"/>
        <end position="302"/>
    </location>
</feature>
<feature type="transmembrane region" description="Helical" evidence="2">
    <location>
        <begin position="209"/>
        <end position="229"/>
    </location>
</feature>
<keyword evidence="4" id="KW-1185">Reference proteome</keyword>
<dbReference type="Proteomes" id="UP000009309">
    <property type="component" value="Unassembled WGS sequence"/>
</dbReference>
<protein>
    <recommendedName>
        <fullName evidence="5">Low temperature requirement A</fullName>
    </recommendedName>
</protein>
<feature type="transmembrane region" description="Helical" evidence="2">
    <location>
        <begin position="87"/>
        <end position="109"/>
    </location>
</feature>
<evidence type="ECO:0000256" key="1">
    <source>
        <dbReference type="SAM" id="MobiDB-lite"/>
    </source>
</evidence>
<feature type="transmembrane region" description="Helical" evidence="2">
    <location>
        <begin position="53"/>
        <end position="75"/>
    </location>
</feature>
<feature type="region of interest" description="Disordered" evidence="1">
    <location>
        <begin position="1"/>
        <end position="21"/>
    </location>
</feature>
<feature type="transmembrane region" description="Helical" evidence="2">
    <location>
        <begin position="145"/>
        <end position="166"/>
    </location>
</feature>
<dbReference type="InterPro" id="IPR010640">
    <property type="entry name" value="Low_temperature_requirement_A"/>
</dbReference>
<organism evidence="3 4">
    <name type="scientific">Fibrisoma limi BUZ 3</name>
    <dbReference type="NCBI Taxonomy" id="1185876"/>
    <lineage>
        <taxon>Bacteria</taxon>
        <taxon>Pseudomonadati</taxon>
        <taxon>Bacteroidota</taxon>
        <taxon>Cytophagia</taxon>
        <taxon>Cytophagales</taxon>
        <taxon>Spirosomataceae</taxon>
        <taxon>Fibrisoma</taxon>
    </lineage>
</organism>
<evidence type="ECO:0000313" key="3">
    <source>
        <dbReference type="EMBL" id="CCH52718.1"/>
    </source>
</evidence>
<dbReference type="eggNOG" id="COG4292">
    <property type="taxonomic scope" value="Bacteria"/>
</dbReference>